<keyword evidence="2" id="KW-1185">Reference proteome</keyword>
<dbReference type="AlphaFoldDB" id="A0A5B6WFA7"/>
<evidence type="ECO:0000313" key="2">
    <source>
        <dbReference type="Proteomes" id="UP000325315"/>
    </source>
</evidence>
<protein>
    <submittedName>
        <fullName evidence="1">Uncharacterized protein</fullName>
    </submittedName>
</protein>
<sequence length="102" mass="11814">MLSYETRSPLSSKWMMNPYVRREKYSKSYYEDALTMRFHIASNSRYFIMVSTYTHGALPSDTKNPTNLGKEHCKVVALQSGKTLEPMVVEVEDEPAKEEDNQ</sequence>
<name>A0A5B6WFA7_9ROSI</name>
<dbReference type="EMBL" id="SMMG02000003">
    <property type="protein sequence ID" value="KAA3480501.1"/>
    <property type="molecule type" value="Genomic_DNA"/>
</dbReference>
<accession>A0A5B6WFA7</accession>
<reference evidence="1" key="1">
    <citation type="submission" date="2019-08" db="EMBL/GenBank/DDBJ databases">
        <authorList>
            <person name="Liu F."/>
        </authorList>
    </citation>
    <scope>NUCLEOTIDE SEQUENCE [LARGE SCALE GENOMIC DNA]</scope>
    <source>
        <strain evidence="1">PA1801</strain>
        <tissue evidence="1">Leaf</tissue>
    </source>
</reference>
<gene>
    <name evidence="1" type="ORF">EPI10_020924</name>
</gene>
<proteinExistence type="predicted"/>
<dbReference type="Proteomes" id="UP000325315">
    <property type="component" value="Unassembled WGS sequence"/>
</dbReference>
<organism evidence="1 2">
    <name type="scientific">Gossypium australe</name>
    <dbReference type="NCBI Taxonomy" id="47621"/>
    <lineage>
        <taxon>Eukaryota</taxon>
        <taxon>Viridiplantae</taxon>
        <taxon>Streptophyta</taxon>
        <taxon>Embryophyta</taxon>
        <taxon>Tracheophyta</taxon>
        <taxon>Spermatophyta</taxon>
        <taxon>Magnoliopsida</taxon>
        <taxon>eudicotyledons</taxon>
        <taxon>Gunneridae</taxon>
        <taxon>Pentapetalae</taxon>
        <taxon>rosids</taxon>
        <taxon>malvids</taxon>
        <taxon>Malvales</taxon>
        <taxon>Malvaceae</taxon>
        <taxon>Malvoideae</taxon>
        <taxon>Gossypium</taxon>
    </lineage>
</organism>
<evidence type="ECO:0000313" key="1">
    <source>
        <dbReference type="EMBL" id="KAA3480501.1"/>
    </source>
</evidence>
<comment type="caution">
    <text evidence="1">The sequence shown here is derived from an EMBL/GenBank/DDBJ whole genome shotgun (WGS) entry which is preliminary data.</text>
</comment>